<dbReference type="SUPFAM" id="SSF52283">
    <property type="entry name" value="Formate/glycerate dehydrogenase catalytic domain-like"/>
    <property type="match status" value="1"/>
</dbReference>
<evidence type="ECO:0000313" key="4">
    <source>
        <dbReference type="EMBL" id="MFB9732496.1"/>
    </source>
</evidence>
<protein>
    <submittedName>
        <fullName evidence="4">NAD(P)-dependent oxidoreductase</fullName>
    </submittedName>
</protein>
<evidence type="ECO:0000259" key="3">
    <source>
        <dbReference type="Pfam" id="PF02826"/>
    </source>
</evidence>
<keyword evidence="2" id="KW-0520">NAD</keyword>
<proteinExistence type="predicted"/>
<gene>
    <name evidence="4" type="ORF">ACFFN0_10630</name>
</gene>
<dbReference type="PANTHER" id="PTHR43333">
    <property type="entry name" value="2-HACID_DH_C DOMAIN-CONTAINING PROTEIN"/>
    <property type="match status" value="1"/>
</dbReference>
<dbReference type="InterPro" id="IPR006140">
    <property type="entry name" value="D-isomer_DH_NAD-bd"/>
</dbReference>
<organism evidence="4 5">
    <name type="scientific">Ornithinimicrobium kibberense</name>
    <dbReference type="NCBI Taxonomy" id="282060"/>
    <lineage>
        <taxon>Bacteria</taxon>
        <taxon>Bacillati</taxon>
        <taxon>Actinomycetota</taxon>
        <taxon>Actinomycetes</taxon>
        <taxon>Micrococcales</taxon>
        <taxon>Ornithinimicrobiaceae</taxon>
        <taxon>Ornithinimicrobium</taxon>
    </lineage>
</organism>
<keyword evidence="5" id="KW-1185">Reference proteome</keyword>
<dbReference type="PANTHER" id="PTHR43333:SF1">
    <property type="entry name" value="D-ISOMER SPECIFIC 2-HYDROXYACID DEHYDROGENASE NAD-BINDING DOMAIN-CONTAINING PROTEIN"/>
    <property type="match status" value="1"/>
</dbReference>
<dbReference type="SUPFAM" id="SSF51735">
    <property type="entry name" value="NAD(P)-binding Rossmann-fold domains"/>
    <property type="match status" value="1"/>
</dbReference>
<dbReference type="InterPro" id="IPR029753">
    <property type="entry name" value="D-isomer_DH_CS"/>
</dbReference>
<dbReference type="Pfam" id="PF02826">
    <property type="entry name" value="2-Hacid_dh_C"/>
    <property type="match status" value="1"/>
</dbReference>
<dbReference type="InterPro" id="IPR036291">
    <property type="entry name" value="NAD(P)-bd_dom_sf"/>
</dbReference>
<feature type="domain" description="D-isomer specific 2-hydroxyacid dehydrogenase NAD-binding" evidence="3">
    <location>
        <begin position="104"/>
        <end position="282"/>
    </location>
</feature>
<dbReference type="PROSITE" id="PS00671">
    <property type="entry name" value="D_2_HYDROXYACID_DH_3"/>
    <property type="match status" value="1"/>
</dbReference>
<evidence type="ECO:0000256" key="2">
    <source>
        <dbReference type="ARBA" id="ARBA00023027"/>
    </source>
</evidence>
<name>A0ABV5V3X2_9MICO</name>
<dbReference type="Proteomes" id="UP001589613">
    <property type="component" value="Unassembled WGS sequence"/>
</dbReference>
<dbReference type="Gene3D" id="3.40.50.720">
    <property type="entry name" value="NAD(P)-binding Rossmann-like Domain"/>
    <property type="match status" value="2"/>
</dbReference>
<dbReference type="EMBL" id="JBHMAX010000019">
    <property type="protein sequence ID" value="MFB9732496.1"/>
    <property type="molecule type" value="Genomic_DNA"/>
</dbReference>
<evidence type="ECO:0000256" key="1">
    <source>
        <dbReference type="ARBA" id="ARBA00023002"/>
    </source>
</evidence>
<dbReference type="RefSeq" id="WP_141338959.1">
    <property type="nucleotide sequence ID" value="NZ_JBHMAX010000019.1"/>
</dbReference>
<evidence type="ECO:0000313" key="5">
    <source>
        <dbReference type="Proteomes" id="UP001589613"/>
    </source>
</evidence>
<sequence length="320" mass="33714">MAAPVVAAVPSDLVPFLDPVEGVEVEVYDPRDRDRVPGGGRDVDVLSLPMVAGPWLRRMDEVPGLRGVVLASAGFEHALPYLPDGVEMANAVGVHDTATAEMALTLMLAAQRHLPKHVLSQAAETWDRSTPEGQPWRSLADSTVLVLGYGGIGKALTRRLLAAECEVVAVASRDREGDELVDRVHGTDRLPELVPTADVLAVCVPLTDATTGLVDAQVLAALPDDALVVNVARGGVVDTGALMAECASGRLRAALDVTDPEPLPDGHPLWSTPGVLVVPHVGGASPASFPRMGRYLHRQLTAYRDRGRLDHVVATGGAHA</sequence>
<comment type="caution">
    <text evidence="4">The sequence shown here is derived from an EMBL/GenBank/DDBJ whole genome shotgun (WGS) entry which is preliminary data.</text>
</comment>
<keyword evidence="1" id="KW-0560">Oxidoreductase</keyword>
<accession>A0ABV5V3X2</accession>
<reference evidence="4 5" key="1">
    <citation type="submission" date="2024-09" db="EMBL/GenBank/DDBJ databases">
        <authorList>
            <person name="Sun Q."/>
            <person name="Mori K."/>
        </authorList>
    </citation>
    <scope>NUCLEOTIDE SEQUENCE [LARGE SCALE GENOMIC DNA]</scope>
    <source>
        <strain evidence="4 5">JCM 12763</strain>
    </source>
</reference>